<comment type="function">
    <text evidence="8">The phosphoenolpyruvate-dependent sugar phosphotransferase system (PTS), a major carbohydrate active -transport system, catalyzes the phosphorylation of incoming sugar substrates concomitant with their translocation across the cell membrane.</text>
</comment>
<keyword evidence="4 8" id="KW-0762">Sugar transport</keyword>
<dbReference type="NCBIfam" id="TIGR00410">
    <property type="entry name" value="lacE"/>
    <property type="match status" value="1"/>
</dbReference>
<evidence type="ECO:0000313" key="11">
    <source>
        <dbReference type="EMBL" id="VWL95082.1"/>
    </source>
</evidence>
<evidence type="ECO:0000256" key="7">
    <source>
        <dbReference type="ARBA" id="ARBA00023136"/>
    </source>
</evidence>
<dbReference type="InterPro" id="IPR004501">
    <property type="entry name" value="PTS_EIIC_3"/>
</dbReference>
<keyword evidence="12" id="KW-1185">Reference proteome</keyword>
<dbReference type="PIRSF" id="PIRSF006351">
    <property type="entry name" value="PTS_EIIC-Cellobiose"/>
    <property type="match status" value="1"/>
</dbReference>
<dbReference type="EMBL" id="CABWIE010000019">
    <property type="protein sequence ID" value="VWL95082.1"/>
    <property type="molecule type" value="Genomic_DNA"/>
</dbReference>
<dbReference type="GO" id="GO:0005886">
    <property type="term" value="C:plasma membrane"/>
    <property type="evidence" value="ECO:0007669"/>
    <property type="project" value="UniProtKB-SubCell"/>
</dbReference>
<feature type="transmembrane region" description="Helical" evidence="9">
    <location>
        <begin position="260"/>
        <end position="278"/>
    </location>
</feature>
<keyword evidence="6 9" id="KW-1133">Transmembrane helix</keyword>
<evidence type="ECO:0000256" key="2">
    <source>
        <dbReference type="ARBA" id="ARBA00022448"/>
    </source>
</evidence>
<dbReference type="Proteomes" id="UP000361836">
    <property type="component" value="Unassembled WGS sequence"/>
</dbReference>
<feature type="transmembrane region" description="Helical" evidence="9">
    <location>
        <begin position="30"/>
        <end position="51"/>
    </location>
</feature>
<evidence type="ECO:0000256" key="3">
    <source>
        <dbReference type="ARBA" id="ARBA00022475"/>
    </source>
</evidence>
<organism evidence="11 12">
    <name type="scientific">Collinsella aerofaciens</name>
    <dbReference type="NCBI Taxonomy" id="74426"/>
    <lineage>
        <taxon>Bacteria</taxon>
        <taxon>Bacillati</taxon>
        <taxon>Actinomycetota</taxon>
        <taxon>Coriobacteriia</taxon>
        <taxon>Coriobacteriales</taxon>
        <taxon>Coriobacteriaceae</taxon>
        <taxon>Collinsella</taxon>
    </lineage>
</organism>
<keyword evidence="3 8" id="KW-1003">Cell membrane</keyword>
<feature type="transmembrane region" description="Helical" evidence="9">
    <location>
        <begin position="284"/>
        <end position="309"/>
    </location>
</feature>
<gene>
    <name evidence="11" type="primary">gmuC_1</name>
    <name evidence="11" type="ORF">KCJAJFAP_00126</name>
</gene>
<evidence type="ECO:0000256" key="5">
    <source>
        <dbReference type="ARBA" id="ARBA00022692"/>
    </source>
</evidence>
<evidence type="ECO:0000256" key="8">
    <source>
        <dbReference type="PIRNR" id="PIRNR006351"/>
    </source>
</evidence>
<reference evidence="11 12" key="1">
    <citation type="submission" date="2019-10" db="EMBL/GenBank/DDBJ databases">
        <authorList>
            <person name="Wolf R A."/>
        </authorList>
    </citation>
    <scope>NUCLEOTIDE SEQUENCE [LARGE SCALE GENOMIC DNA]</scope>
    <source>
        <strain evidence="11">Collinsella_aerofaciens_MC2</strain>
    </source>
</reference>
<dbReference type="InterPro" id="IPR004796">
    <property type="entry name" value="PTS_IIC_cello"/>
</dbReference>
<keyword evidence="2 8" id="KW-0813">Transport</keyword>
<dbReference type="InterPro" id="IPR051088">
    <property type="entry name" value="PTS_Sugar-EIIC/EIIB"/>
</dbReference>
<feature type="domain" description="PTS EIIC type-3" evidence="10">
    <location>
        <begin position="7"/>
        <end position="413"/>
    </location>
</feature>
<feature type="transmembrane region" description="Helical" evidence="9">
    <location>
        <begin position="104"/>
        <end position="122"/>
    </location>
</feature>
<dbReference type="PANTHER" id="PTHR33989">
    <property type="match status" value="1"/>
</dbReference>
<sequence>MAKSHKFEDAILIVAEKVDDNKYLASIKNAFTTFLPFVIVGSLGSLLNNLISSPTSGLAQWIPSLTALGPAFTLLNYCTMSFMTVPIIFLVATNLARRDKVPEHITGIVCIAAYISMVPNVIPGPDGTTVSGLVTGILGAQGLFIGMISAVVYSQLFGKLTKIDRIKIKMPDSVPPAIATSFNVLLPILITLLCSSIFGIAFKSLTGTYVNDFIYTFLQTPLEIMFQSPVGIVLVVLISQLFWVLGIHGGLVISPIRNPLMAAAIAANIAAASSGTVPDQPVTYGFWMNFVVPGGAGCILSLIIAIMLFSKRDDYREVAKFGLPSTVCGIPEPVYFGLPVVLNPTFAIPLAITSPISTAIAMFATNIGFLPCNTVDVPLGLPVLISPFISHGWQGVVVQIICIAVTTAIWTPFVLISNRQAKLQQEKEKEQEAATLEEAEVDATYGVN</sequence>
<dbReference type="GO" id="GO:0008982">
    <property type="term" value="F:protein-N(PI)-phosphohistidine-sugar phosphotransferase activity"/>
    <property type="evidence" value="ECO:0007669"/>
    <property type="project" value="UniProtKB-UniRule"/>
</dbReference>
<protein>
    <recommendedName>
        <fullName evidence="8">Permease IIC component</fullName>
    </recommendedName>
</protein>
<dbReference type="RefSeq" id="WP_152076419.1">
    <property type="nucleotide sequence ID" value="NZ_CAAKNU010000058.1"/>
</dbReference>
<feature type="transmembrane region" description="Helical" evidence="9">
    <location>
        <begin position="230"/>
        <end position="253"/>
    </location>
</feature>
<evidence type="ECO:0000313" key="12">
    <source>
        <dbReference type="Proteomes" id="UP000361836"/>
    </source>
</evidence>
<dbReference type="InterPro" id="IPR003352">
    <property type="entry name" value="PTS_EIIC"/>
</dbReference>
<feature type="transmembrane region" description="Helical" evidence="9">
    <location>
        <begin position="134"/>
        <end position="156"/>
    </location>
</feature>
<evidence type="ECO:0000256" key="1">
    <source>
        <dbReference type="ARBA" id="ARBA00004651"/>
    </source>
</evidence>
<dbReference type="GO" id="GO:1902815">
    <property type="term" value="P:N,N'-diacetylchitobiose import"/>
    <property type="evidence" value="ECO:0007669"/>
    <property type="project" value="TreeGrafter"/>
</dbReference>
<evidence type="ECO:0000256" key="9">
    <source>
        <dbReference type="SAM" id="Phobius"/>
    </source>
</evidence>
<feature type="transmembrane region" description="Helical" evidence="9">
    <location>
        <begin position="71"/>
        <end position="92"/>
    </location>
</feature>
<dbReference type="AlphaFoldDB" id="A0A5K1IZR2"/>
<dbReference type="PROSITE" id="PS51105">
    <property type="entry name" value="PTS_EIIC_TYPE_3"/>
    <property type="match status" value="1"/>
</dbReference>
<evidence type="ECO:0000256" key="6">
    <source>
        <dbReference type="ARBA" id="ARBA00022989"/>
    </source>
</evidence>
<proteinExistence type="predicted"/>
<comment type="subcellular location">
    <subcellularLocation>
        <location evidence="1">Cell membrane</location>
        <topology evidence="1">Multi-pass membrane protein</topology>
    </subcellularLocation>
</comment>
<accession>A0A5K1IZR2</accession>
<dbReference type="PANTHER" id="PTHR33989:SF4">
    <property type="entry name" value="PTS SYSTEM N,N'-DIACETYLCHITOBIOSE-SPECIFIC EIIC COMPONENT"/>
    <property type="match status" value="1"/>
</dbReference>
<feature type="transmembrane region" description="Helical" evidence="9">
    <location>
        <begin position="177"/>
        <end position="202"/>
    </location>
</feature>
<evidence type="ECO:0000259" key="10">
    <source>
        <dbReference type="PROSITE" id="PS51105"/>
    </source>
</evidence>
<keyword evidence="5 9" id="KW-0812">Transmembrane</keyword>
<evidence type="ECO:0000256" key="4">
    <source>
        <dbReference type="ARBA" id="ARBA00022597"/>
    </source>
</evidence>
<keyword evidence="7 8" id="KW-0472">Membrane</keyword>
<feature type="transmembrane region" description="Helical" evidence="9">
    <location>
        <begin position="391"/>
        <end position="416"/>
    </location>
</feature>
<dbReference type="GO" id="GO:0009401">
    <property type="term" value="P:phosphoenolpyruvate-dependent sugar phosphotransferase system"/>
    <property type="evidence" value="ECO:0007669"/>
    <property type="project" value="InterPro"/>
</dbReference>
<dbReference type="Pfam" id="PF02378">
    <property type="entry name" value="PTS_EIIC"/>
    <property type="match status" value="1"/>
</dbReference>
<name>A0A5K1IZR2_9ACTN</name>